<evidence type="ECO:0000259" key="4">
    <source>
        <dbReference type="Pfam" id="PF25893"/>
    </source>
</evidence>
<evidence type="ECO:0000259" key="6">
    <source>
        <dbReference type="Pfam" id="PF25973"/>
    </source>
</evidence>
<keyword evidence="3" id="KW-0472">Membrane</keyword>
<dbReference type="KEGG" id="mbah:HYN46_05025"/>
<dbReference type="Gene3D" id="2.40.420.20">
    <property type="match status" value="1"/>
</dbReference>
<gene>
    <name evidence="8" type="ORF">HYN46_05025</name>
</gene>
<dbReference type="Pfam" id="PF25954">
    <property type="entry name" value="Beta-barrel_RND_2"/>
    <property type="match status" value="1"/>
</dbReference>
<dbReference type="GO" id="GO:0022857">
    <property type="term" value="F:transmembrane transporter activity"/>
    <property type="evidence" value="ECO:0007669"/>
    <property type="project" value="InterPro"/>
</dbReference>
<keyword evidence="9" id="KW-1185">Reference proteome</keyword>
<evidence type="ECO:0000259" key="5">
    <source>
        <dbReference type="Pfam" id="PF25954"/>
    </source>
</evidence>
<dbReference type="Pfam" id="PF25975">
    <property type="entry name" value="CzcB_C"/>
    <property type="match status" value="1"/>
</dbReference>
<dbReference type="GO" id="GO:0016020">
    <property type="term" value="C:membrane"/>
    <property type="evidence" value="ECO:0007669"/>
    <property type="project" value="InterPro"/>
</dbReference>
<feature type="domain" description="CzcB-like C-terminal circularly permuted SH3-like" evidence="7">
    <location>
        <begin position="339"/>
        <end position="404"/>
    </location>
</feature>
<dbReference type="InterPro" id="IPR051909">
    <property type="entry name" value="MFP_Cation_Efflux"/>
</dbReference>
<dbReference type="NCBIfam" id="TIGR01730">
    <property type="entry name" value="RND_mfp"/>
    <property type="match status" value="1"/>
</dbReference>
<dbReference type="InterPro" id="IPR058648">
    <property type="entry name" value="HH_CzcB-like"/>
</dbReference>
<keyword evidence="3" id="KW-1133">Transmembrane helix</keyword>
<organism evidence="8 9">
    <name type="scientific">Aquirhabdus parva</name>
    <dbReference type="NCBI Taxonomy" id="2283318"/>
    <lineage>
        <taxon>Bacteria</taxon>
        <taxon>Pseudomonadati</taxon>
        <taxon>Pseudomonadota</taxon>
        <taxon>Gammaproteobacteria</taxon>
        <taxon>Moraxellales</taxon>
        <taxon>Moraxellaceae</taxon>
        <taxon>Aquirhabdus</taxon>
    </lineage>
</organism>
<feature type="domain" description="CzcB-like alpha-helical hairpin" evidence="4">
    <location>
        <begin position="151"/>
        <end position="210"/>
    </location>
</feature>
<dbReference type="Proteomes" id="UP000253940">
    <property type="component" value="Chromosome"/>
</dbReference>
<sequence>MTISQQLKSLMTTLNSKFSPKQLLVLAIVIGVTVLLALWLLRKPTLPAPETAEVATTTKPEATAKAVHDEIEAIPLSDEQIASIGLQIATVDSAKLSTQLDLPGELKLDTDQESHISSPLAGRVESVHVATGQYVKKGQPLATLLVPQLVELQGSFKAANSRLALAKSNYDRELTLWKQGISAKQDYLQAENSWQQANIEVAAAREGLQAYGASATGQTGRLTLTASTSGTLVAKDLTVGETVQSSNQLFTIAKLDALWVEFAVPPTLAGQLSPNMALEVMTNTDQPPMSARLLTYTPSADSKTRNLIARARLVVSERNLRPSQLVTVRMKGEAQVTPIVIDSRAIQTIKDKTVVFVESKTNGKISFKAQPVTVGSLSDGNLIAVTQGLNKGERYVTAGSFTLKSEVVKSEAEHE</sequence>
<dbReference type="InterPro" id="IPR058647">
    <property type="entry name" value="BSH_CzcB-like"/>
</dbReference>
<dbReference type="Gene3D" id="2.40.50.100">
    <property type="match status" value="1"/>
</dbReference>
<dbReference type="GO" id="GO:0046914">
    <property type="term" value="F:transition metal ion binding"/>
    <property type="evidence" value="ECO:0007669"/>
    <property type="project" value="TreeGrafter"/>
</dbReference>
<dbReference type="Gene3D" id="1.10.287.470">
    <property type="entry name" value="Helix hairpin bin"/>
    <property type="match status" value="1"/>
</dbReference>
<feature type="domain" description="CzcB-like barrel-sandwich hybrid" evidence="6">
    <location>
        <begin position="113"/>
        <end position="253"/>
    </location>
</feature>
<dbReference type="GO" id="GO:0060003">
    <property type="term" value="P:copper ion export"/>
    <property type="evidence" value="ECO:0007669"/>
    <property type="project" value="TreeGrafter"/>
</dbReference>
<feature type="domain" description="CusB-like beta-barrel" evidence="5">
    <location>
        <begin position="258"/>
        <end position="333"/>
    </location>
</feature>
<reference evidence="8 9" key="1">
    <citation type="submission" date="2018-07" db="EMBL/GenBank/DDBJ databases">
        <title>Genome sequencing of Moraxellaceae gen. HYN0046.</title>
        <authorList>
            <person name="Kim M."/>
            <person name="Yi H."/>
        </authorList>
    </citation>
    <scope>NUCLEOTIDE SEQUENCE [LARGE SCALE GENOMIC DNA]</scope>
    <source>
        <strain evidence="8 9">HYN0046</strain>
    </source>
</reference>
<dbReference type="InterPro" id="IPR058649">
    <property type="entry name" value="CzcB_C"/>
</dbReference>
<evidence type="ECO:0000313" key="9">
    <source>
        <dbReference type="Proteomes" id="UP000253940"/>
    </source>
</evidence>
<proteinExistence type="inferred from homology"/>
<protein>
    <submittedName>
        <fullName evidence="8">Efflux RND transporter periplasmic adaptor subunit</fullName>
    </submittedName>
</protein>
<dbReference type="Gene3D" id="2.40.30.170">
    <property type="match status" value="1"/>
</dbReference>
<dbReference type="RefSeq" id="WP_114898368.1">
    <property type="nucleotide sequence ID" value="NZ_CP031222.1"/>
</dbReference>
<evidence type="ECO:0000256" key="2">
    <source>
        <dbReference type="ARBA" id="ARBA00022448"/>
    </source>
</evidence>
<dbReference type="PANTHER" id="PTHR30097:SF4">
    <property type="entry name" value="SLR6042 PROTEIN"/>
    <property type="match status" value="1"/>
</dbReference>
<dbReference type="Pfam" id="PF25973">
    <property type="entry name" value="BSH_CzcB"/>
    <property type="match status" value="1"/>
</dbReference>
<name>A0A345P4P9_9GAMM</name>
<dbReference type="GO" id="GO:0030288">
    <property type="term" value="C:outer membrane-bounded periplasmic space"/>
    <property type="evidence" value="ECO:0007669"/>
    <property type="project" value="TreeGrafter"/>
</dbReference>
<dbReference type="OrthoDB" id="9768185at2"/>
<evidence type="ECO:0000256" key="1">
    <source>
        <dbReference type="ARBA" id="ARBA00009477"/>
    </source>
</evidence>
<accession>A0A345P4P9</accession>
<keyword evidence="2" id="KW-0813">Transport</keyword>
<dbReference type="SUPFAM" id="SSF111369">
    <property type="entry name" value="HlyD-like secretion proteins"/>
    <property type="match status" value="1"/>
</dbReference>
<dbReference type="PANTHER" id="PTHR30097">
    <property type="entry name" value="CATION EFFLUX SYSTEM PROTEIN CUSB"/>
    <property type="match status" value="1"/>
</dbReference>
<dbReference type="Pfam" id="PF25893">
    <property type="entry name" value="HH_CzcB"/>
    <property type="match status" value="1"/>
</dbReference>
<evidence type="ECO:0000259" key="7">
    <source>
        <dbReference type="Pfam" id="PF25975"/>
    </source>
</evidence>
<feature type="transmembrane region" description="Helical" evidence="3">
    <location>
        <begin position="21"/>
        <end position="41"/>
    </location>
</feature>
<dbReference type="EMBL" id="CP031222">
    <property type="protein sequence ID" value="AXI02258.1"/>
    <property type="molecule type" value="Genomic_DNA"/>
</dbReference>
<evidence type="ECO:0000313" key="8">
    <source>
        <dbReference type="EMBL" id="AXI02258.1"/>
    </source>
</evidence>
<dbReference type="AlphaFoldDB" id="A0A345P4P9"/>
<dbReference type="GO" id="GO:0015679">
    <property type="term" value="P:plasma membrane copper ion transport"/>
    <property type="evidence" value="ECO:0007669"/>
    <property type="project" value="TreeGrafter"/>
</dbReference>
<dbReference type="InterPro" id="IPR006143">
    <property type="entry name" value="RND_pump_MFP"/>
</dbReference>
<keyword evidence="3" id="KW-0812">Transmembrane</keyword>
<comment type="similarity">
    <text evidence="1">Belongs to the membrane fusion protein (MFP) (TC 8.A.1) family.</text>
</comment>
<evidence type="ECO:0000256" key="3">
    <source>
        <dbReference type="SAM" id="Phobius"/>
    </source>
</evidence>
<dbReference type="InterPro" id="IPR058792">
    <property type="entry name" value="Beta-barrel_RND_2"/>
</dbReference>